<sequence>MMRFWGRLLAAAFGMAALVGAAQFGVVYGLDVLRLDREFVAGTDNDWNLQLTWVVWFTIVAVAGGATFAAGLAQRDRRRIGAAVRIVTAVAAALGAAAAAFPLTLQPARYARLSAAFDPELTAAIAVAAGVVAGLFVALLAVGRMPLSANLWACTGAVWLLAILSYLDTTGFSRNRDALGEYYDPMRLGVLDISSLQPIPRASFSMPVIALLVALACALTARHVGRSRLLIALSGAIGPLPVAMAYVIGGPGISRALTDQADAYLGAMIAVVVGLIASSIVALAPRRPGVL</sequence>
<keyword evidence="3" id="KW-1185">Reference proteome</keyword>
<keyword evidence="1" id="KW-0472">Membrane</keyword>
<accession>A0ABW2H834</accession>
<feature type="transmembrane region" description="Helical" evidence="1">
    <location>
        <begin position="53"/>
        <end position="73"/>
    </location>
</feature>
<proteinExistence type="predicted"/>
<evidence type="ECO:0000313" key="3">
    <source>
        <dbReference type="Proteomes" id="UP001596392"/>
    </source>
</evidence>
<feature type="transmembrane region" description="Helical" evidence="1">
    <location>
        <begin position="229"/>
        <end position="248"/>
    </location>
</feature>
<dbReference type="EMBL" id="JBHTAC010000057">
    <property type="protein sequence ID" value="MFC7247495.1"/>
    <property type="molecule type" value="Genomic_DNA"/>
</dbReference>
<name>A0ABW2H834_9ACTN</name>
<dbReference type="RefSeq" id="WP_376810218.1">
    <property type="nucleotide sequence ID" value="NZ_JBHTAC010000057.1"/>
</dbReference>
<feature type="transmembrane region" description="Helical" evidence="1">
    <location>
        <begin position="80"/>
        <end position="101"/>
    </location>
</feature>
<comment type="caution">
    <text evidence="2">The sequence shown here is derived from an EMBL/GenBank/DDBJ whole genome shotgun (WGS) entry which is preliminary data.</text>
</comment>
<keyword evidence="1" id="KW-0812">Transmembrane</keyword>
<reference evidence="3" key="1">
    <citation type="journal article" date="2019" name="Int. J. Syst. Evol. Microbiol.">
        <title>The Global Catalogue of Microorganisms (GCM) 10K type strain sequencing project: providing services to taxonomists for standard genome sequencing and annotation.</title>
        <authorList>
            <consortium name="The Broad Institute Genomics Platform"/>
            <consortium name="The Broad Institute Genome Sequencing Center for Infectious Disease"/>
            <person name="Wu L."/>
            <person name="Ma J."/>
        </authorList>
    </citation>
    <scope>NUCLEOTIDE SEQUENCE [LARGE SCALE GENOMIC DNA]</scope>
    <source>
        <strain evidence="3">CGMCC 1.9106</strain>
    </source>
</reference>
<evidence type="ECO:0000256" key="1">
    <source>
        <dbReference type="SAM" id="Phobius"/>
    </source>
</evidence>
<organism evidence="2 3">
    <name type="scientific">Catellatospora aurea</name>
    <dbReference type="NCBI Taxonomy" id="1337874"/>
    <lineage>
        <taxon>Bacteria</taxon>
        <taxon>Bacillati</taxon>
        <taxon>Actinomycetota</taxon>
        <taxon>Actinomycetes</taxon>
        <taxon>Micromonosporales</taxon>
        <taxon>Micromonosporaceae</taxon>
        <taxon>Catellatospora</taxon>
    </lineage>
</organism>
<feature type="transmembrane region" description="Helical" evidence="1">
    <location>
        <begin position="121"/>
        <end position="142"/>
    </location>
</feature>
<keyword evidence="1" id="KW-1133">Transmembrane helix</keyword>
<protein>
    <submittedName>
        <fullName evidence="2">Uncharacterized protein</fullName>
    </submittedName>
</protein>
<feature type="transmembrane region" description="Helical" evidence="1">
    <location>
        <begin position="204"/>
        <end position="222"/>
    </location>
</feature>
<gene>
    <name evidence="2" type="ORF">ACFQO7_33965</name>
</gene>
<feature type="transmembrane region" description="Helical" evidence="1">
    <location>
        <begin position="149"/>
        <end position="167"/>
    </location>
</feature>
<evidence type="ECO:0000313" key="2">
    <source>
        <dbReference type="EMBL" id="MFC7247495.1"/>
    </source>
</evidence>
<dbReference type="Proteomes" id="UP001596392">
    <property type="component" value="Unassembled WGS sequence"/>
</dbReference>
<feature type="transmembrane region" description="Helical" evidence="1">
    <location>
        <begin position="263"/>
        <end position="284"/>
    </location>
</feature>